<reference evidence="2" key="2">
    <citation type="submission" date="2021-03" db="EMBL/GenBank/DDBJ databases">
        <authorList>
            <person name="Cao W."/>
        </authorList>
    </citation>
    <scope>NUCLEOTIDE SEQUENCE</scope>
    <source>
        <strain evidence="2">110414</strain>
    </source>
</reference>
<dbReference type="RefSeq" id="WP_210537723.1">
    <property type="nucleotide sequence ID" value="NZ_JAGKTC010000004.1"/>
</dbReference>
<dbReference type="SUPFAM" id="SSF56935">
    <property type="entry name" value="Porins"/>
    <property type="match status" value="1"/>
</dbReference>
<dbReference type="InterPro" id="IPR018759">
    <property type="entry name" value="BBP2_2"/>
</dbReference>
<evidence type="ECO:0000256" key="1">
    <source>
        <dbReference type="SAM" id="SignalP"/>
    </source>
</evidence>
<protein>
    <submittedName>
        <fullName evidence="2">Outer membrane beta-barrel protein</fullName>
    </submittedName>
</protein>
<dbReference type="AlphaFoldDB" id="A0A941B137"/>
<gene>
    <name evidence="2" type="ORF">J5837_15685</name>
</gene>
<reference evidence="2" key="1">
    <citation type="journal article" date="2016" name="Int. J. Syst. Evol. Microbiol.">
        <title>Pseudoxanthomonas helianthi sp. nov., isolated from roots of Jerusalem artichoke (Helianthus tuberosus).</title>
        <authorList>
            <person name="Kittiwongwattana C."/>
            <person name="Thawai C."/>
        </authorList>
    </citation>
    <scope>NUCLEOTIDE SEQUENCE</scope>
    <source>
        <strain evidence="2">110414</strain>
    </source>
</reference>
<feature type="signal peptide" evidence="1">
    <location>
        <begin position="1"/>
        <end position="23"/>
    </location>
</feature>
<proteinExistence type="predicted"/>
<sequence>MKKLHVRMMAASVIAACSSDAWAARVDYTLDAGVEQNSNVTLSPNDPIDQRYSRAGLGFIITDNLSALQVNLNGRVEYRGYRDDVFDDTVDGVLSGRVNWVAIPDRLSFSAEDSLTVQPVNALAPNAPGNRQQVNVFSLGPTLLFDWTRTLRGRAELRYIDSNAEISDEFNSNQLTLAMGAIRDLSPTSTLSLLAQAQAVDFDNDVVARDYHRYDLYARYERRLAHFELEFDAGYSRIDYRRGKGRTDPLVRGNLKWNPTAQSAFTASVSSEFSDTAGDALSSISMEPPSTVPDNVLTGRAVVNASPYVVRGADLGYTYSATRIRVGANVYAQKRNYVDTDAFDQKLRGARADFEWVLRPSLTFGVYATREKLHYTSLSREDKTARTGATLRYQMSRHWSTAFSWEHYKRDSTDAGQTVGQNIAYLSISYSNR</sequence>
<evidence type="ECO:0000313" key="2">
    <source>
        <dbReference type="EMBL" id="MBP3985848.1"/>
    </source>
</evidence>
<comment type="caution">
    <text evidence="2">The sequence shown here is derived from an EMBL/GenBank/DDBJ whole genome shotgun (WGS) entry which is preliminary data.</text>
</comment>
<dbReference type="Proteomes" id="UP000673447">
    <property type="component" value="Unassembled WGS sequence"/>
</dbReference>
<dbReference type="Pfam" id="PF10082">
    <property type="entry name" value="BBP2_2"/>
    <property type="match status" value="1"/>
</dbReference>
<keyword evidence="3" id="KW-1185">Reference proteome</keyword>
<organism evidence="2 3">
    <name type="scientific">Pseudoxanthomonas helianthi</name>
    <dbReference type="NCBI Taxonomy" id="1453541"/>
    <lineage>
        <taxon>Bacteria</taxon>
        <taxon>Pseudomonadati</taxon>
        <taxon>Pseudomonadota</taxon>
        <taxon>Gammaproteobacteria</taxon>
        <taxon>Lysobacterales</taxon>
        <taxon>Lysobacteraceae</taxon>
        <taxon>Pseudoxanthomonas</taxon>
    </lineage>
</organism>
<dbReference type="EMBL" id="JAGKTC010000004">
    <property type="protein sequence ID" value="MBP3985848.1"/>
    <property type="molecule type" value="Genomic_DNA"/>
</dbReference>
<accession>A0A941B137</accession>
<feature type="chain" id="PRO_5036784211" evidence="1">
    <location>
        <begin position="24"/>
        <end position="433"/>
    </location>
</feature>
<evidence type="ECO:0000313" key="3">
    <source>
        <dbReference type="Proteomes" id="UP000673447"/>
    </source>
</evidence>
<keyword evidence="1" id="KW-0732">Signal</keyword>
<name>A0A941B137_9GAMM</name>